<dbReference type="InterPro" id="IPR037523">
    <property type="entry name" value="VOC_core"/>
</dbReference>
<feature type="domain" description="VOC" evidence="1">
    <location>
        <begin position="2"/>
        <end position="118"/>
    </location>
</feature>
<gene>
    <name evidence="2" type="ORF">C3K47_01165</name>
</gene>
<name>A0A2S5A9D8_9SPHI</name>
<dbReference type="RefSeq" id="WP_103787239.1">
    <property type="nucleotide sequence ID" value="NZ_PQVF01000001.1"/>
</dbReference>
<comment type="caution">
    <text evidence="2">The sequence shown here is derived from an EMBL/GenBank/DDBJ whole genome shotgun (WGS) entry which is preliminary data.</text>
</comment>
<evidence type="ECO:0000313" key="3">
    <source>
        <dbReference type="Proteomes" id="UP000236893"/>
    </source>
</evidence>
<sequence length="219" mass="24889">MKLLEVKLLTDNLSLAEKFYGKQLGFTRCHLSADELQIEMGSSVLIFRQTKEIKKPVYHFALNIPNNRLNEAIDWISAIASPLKLNSQGEIIADFRNWNAKSIYFIDPIGNIVEFIARFNLPNQSTEPFSVKSILTISEIGLVVNVVKNTVLEFADRFALDIFVPSTSTEQFAALGNDEGLFIVSEKNRHWYPTMINAQPFPLEIKFETDNNVVYNLSI</sequence>
<organism evidence="2 3">
    <name type="scientific">Solitalea longa</name>
    <dbReference type="NCBI Taxonomy" id="2079460"/>
    <lineage>
        <taxon>Bacteria</taxon>
        <taxon>Pseudomonadati</taxon>
        <taxon>Bacteroidota</taxon>
        <taxon>Sphingobacteriia</taxon>
        <taxon>Sphingobacteriales</taxon>
        <taxon>Sphingobacteriaceae</taxon>
        <taxon>Solitalea</taxon>
    </lineage>
</organism>
<protein>
    <submittedName>
        <fullName evidence="2">Glyoxalase</fullName>
    </submittedName>
</protein>
<proteinExistence type="predicted"/>
<dbReference type="InterPro" id="IPR029068">
    <property type="entry name" value="Glyas_Bleomycin-R_OHBP_Dase"/>
</dbReference>
<dbReference type="OrthoDB" id="2703022at2"/>
<evidence type="ECO:0000259" key="1">
    <source>
        <dbReference type="PROSITE" id="PS51819"/>
    </source>
</evidence>
<evidence type="ECO:0000313" key="2">
    <source>
        <dbReference type="EMBL" id="POY39136.1"/>
    </source>
</evidence>
<dbReference type="Gene3D" id="3.10.180.10">
    <property type="entry name" value="2,3-Dihydroxybiphenyl 1,2-Dioxygenase, domain 1"/>
    <property type="match status" value="1"/>
</dbReference>
<dbReference type="SUPFAM" id="SSF54593">
    <property type="entry name" value="Glyoxalase/Bleomycin resistance protein/Dihydroxybiphenyl dioxygenase"/>
    <property type="match status" value="1"/>
</dbReference>
<reference evidence="2 3" key="1">
    <citation type="submission" date="2018-01" db="EMBL/GenBank/DDBJ databases">
        <authorList>
            <person name="Gaut B.S."/>
            <person name="Morton B.R."/>
            <person name="Clegg M.T."/>
            <person name="Duvall M.R."/>
        </authorList>
    </citation>
    <scope>NUCLEOTIDE SEQUENCE [LARGE SCALE GENOMIC DNA]</scope>
    <source>
        <strain evidence="2 3">HR-AV</strain>
    </source>
</reference>
<accession>A0A2S5A9D8</accession>
<dbReference type="PROSITE" id="PS51819">
    <property type="entry name" value="VOC"/>
    <property type="match status" value="1"/>
</dbReference>
<dbReference type="AlphaFoldDB" id="A0A2S5A9D8"/>
<keyword evidence="3" id="KW-1185">Reference proteome</keyword>
<dbReference type="Proteomes" id="UP000236893">
    <property type="component" value="Unassembled WGS sequence"/>
</dbReference>
<dbReference type="EMBL" id="PQVF01000001">
    <property type="protein sequence ID" value="POY39136.1"/>
    <property type="molecule type" value="Genomic_DNA"/>
</dbReference>